<organism evidence="3 4">
    <name type="scientific">Botrytis galanthina</name>
    <dbReference type="NCBI Taxonomy" id="278940"/>
    <lineage>
        <taxon>Eukaryota</taxon>
        <taxon>Fungi</taxon>
        <taxon>Dikarya</taxon>
        <taxon>Ascomycota</taxon>
        <taxon>Pezizomycotina</taxon>
        <taxon>Leotiomycetes</taxon>
        <taxon>Helotiales</taxon>
        <taxon>Sclerotiniaceae</taxon>
        <taxon>Botrytis</taxon>
    </lineage>
</organism>
<dbReference type="OrthoDB" id="566138at2759"/>
<comment type="caution">
    <text evidence="3">The sequence shown here is derived from an EMBL/GenBank/DDBJ whole genome shotgun (WGS) entry which is preliminary data.</text>
</comment>
<dbReference type="Pfam" id="PF01425">
    <property type="entry name" value="Amidase"/>
    <property type="match status" value="1"/>
</dbReference>
<feature type="domain" description="Amidase" evidence="2">
    <location>
        <begin position="54"/>
        <end position="303"/>
    </location>
</feature>
<evidence type="ECO:0000313" key="4">
    <source>
        <dbReference type="Proteomes" id="UP000308671"/>
    </source>
</evidence>
<reference evidence="3 4" key="1">
    <citation type="submission" date="2017-12" db="EMBL/GenBank/DDBJ databases">
        <title>Comparative genomics of Botrytis spp.</title>
        <authorList>
            <person name="Valero-Jimenez C.A."/>
            <person name="Tapia P."/>
            <person name="Veloso J."/>
            <person name="Silva-Moreno E."/>
            <person name="Staats M."/>
            <person name="Valdes J.H."/>
            <person name="Van Kan J.A.L."/>
        </authorList>
    </citation>
    <scope>NUCLEOTIDE SEQUENCE [LARGE SCALE GENOMIC DNA]</scope>
    <source>
        <strain evidence="3 4">MUCL435</strain>
    </source>
</reference>
<dbReference type="Gene3D" id="3.90.1300.10">
    <property type="entry name" value="Amidase signature (AS) domain"/>
    <property type="match status" value="1"/>
</dbReference>
<evidence type="ECO:0000256" key="1">
    <source>
        <dbReference type="SAM" id="SignalP"/>
    </source>
</evidence>
<dbReference type="PANTHER" id="PTHR42678:SF34">
    <property type="entry name" value="OS04G0183300 PROTEIN"/>
    <property type="match status" value="1"/>
</dbReference>
<dbReference type="InterPro" id="IPR036928">
    <property type="entry name" value="AS_sf"/>
</dbReference>
<sequence>MIVEILLCALLIGDANLSSATNIKPPRTKFPSLNEAGIEDLAEGLKYEDFTSVDLINAYTARINEVNDILNAVVEINPDAILIASTRDNERSMGTLRGPLHGIPILIKDVIATNDNMNNTAGSYALIGAKMPADSTIARKLREAGAIILAKSNSSQWGHFRLLNISNGWSSRGGQTYGPYFPRKDPSGSSSGSAVVARLGLAMACLGAATSGLIIAPSHYNTIVALGLTSRHLVVPVSEHMETIGPMTKTVKDAAHALESITGVDSLDNHTSAIPYGADLDFVNACNISALQGTRLGAPRYVTSFMSDTTGAIVNENTDFPSAQESVDNGLLTVQIVAADFVVAVEKYLNLLVYNPHNITDLPDLREWTQSSPLEGYPSKPTDVWDAALKNWNNTDYDFWRAYKRVLDWGNEGGLLGVIERYKLDAVVLPSLFSSDWAAVVGAPIISVPMGAMPSDQPIVSDADGLVSAGPNIPFGFSFLGARFTDAKLIGLAYAFEQITMKRRTVHPYIKPKTDLRDVVGMHCQ</sequence>
<feature type="chain" id="PRO_5020182082" description="Amidase domain-containing protein" evidence="1">
    <location>
        <begin position="21"/>
        <end position="525"/>
    </location>
</feature>
<accession>A0A4S8R2B6</accession>
<name>A0A4S8R2B6_9HELO</name>
<dbReference type="Proteomes" id="UP000308671">
    <property type="component" value="Unassembled WGS sequence"/>
</dbReference>
<keyword evidence="4" id="KW-1185">Reference proteome</keyword>
<protein>
    <recommendedName>
        <fullName evidence="2">Amidase domain-containing protein</fullName>
    </recommendedName>
</protein>
<gene>
    <name evidence="3" type="ORF">BGAL_0321g00090</name>
</gene>
<evidence type="ECO:0000259" key="2">
    <source>
        <dbReference type="Pfam" id="PF01425"/>
    </source>
</evidence>
<dbReference type="InterPro" id="IPR023631">
    <property type="entry name" value="Amidase_dom"/>
</dbReference>
<evidence type="ECO:0000313" key="3">
    <source>
        <dbReference type="EMBL" id="THV47294.1"/>
    </source>
</evidence>
<proteinExistence type="predicted"/>
<dbReference type="SUPFAM" id="SSF75304">
    <property type="entry name" value="Amidase signature (AS) enzymes"/>
    <property type="match status" value="1"/>
</dbReference>
<dbReference type="PANTHER" id="PTHR42678">
    <property type="entry name" value="AMIDASE"/>
    <property type="match status" value="1"/>
</dbReference>
<keyword evidence="1" id="KW-0732">Signal</keyword>
<dbReference type="AlphaFoldDB" id="A0A4S8R2B6"/>
<dbReference type="EMBL" id="PQXL01000321">
    <property type="protein sequence ID" value="THV47294.1"/>
    <property type="molecule type" value="Genomic_DNA"/>
</dbReference>
<feature type="signal peptide" evidence="1">
    <location>
        <begin position="1"/>
        <end position="20"/>
    </location>
</feature>